<dbReference type="GO" id="GO:0032259">
    <property type="term" value="P:methylation"/>
    <property type="evidence" value="ECO:0007669"/>
    <property type="project" value="UniProtKB-KW"/>
</dbReference>
<dbReference type="PANTHER" id="PTHR43464:SF19">
    <property type="entry name" value="UBIQUINONE BIOSYNTHESIS O-METHYLTRANSFERASE, MITOCHONDRIAL"/>
    <property type="match status" value="1"/>
</dbReference>
<gene>
    <name evidence="5" type="ORF">O7A05_17990</name>
</gene>
<evidence type="ECO:0000256" key="2">
    <source>
        <dbReference type="ARBA" id="ARBA00022679"/>
    </source>
</evidence>
<dbReference type="InterPro" id="IPR041698">
    <property type="entry name" value="Methyltransf_25"/>
</dbReference>
<organism evidence="5 6">
    <name type="scientific">Mesorhizobium argentiipisi</name>
    <dbReference type="NCBI Taxonomy" id="3015175"/>
    <lineage>
        <taxon>Bacteria</taxon>
        <taxon>Pseudomonadati</taxon>
        <taxon>Pseudomonadota</taxon>
        <taxon>Alphaproteobacteria</taxon>
        <taxon>Hyphomicrobiales</taxon>
        <taxon>Phyllobacteriaceae</taxon>
        <taxon>Mesorhizobium</taxon>
    </lineage>
</organism>
<protein>
    <submittedName>
        <fullName evidence="5">Methyltransferase domain-containing protein</fullName>
    </submittedName>
</protein>
<sequence>MAAGISDRISAFVEALPLKPGLRVLEIGCGPGVATRDVARRIGDGFILAIDRSEKAIRLARAGSADEIAWGCLDFRHAAIEDFALNADEALFDIAFAMRVGALDGRYPEANRAALTRIKAALKPYGRLFIDGGDPLKEIDLVRGLPSY</sequence>
<evidence type="ECO:0000313" key="5">
    <source>
        <dbReference type="EMBL" id="MEI9404045.1"/>
    </source>
</evidence>
<reference evidence="5 6" key="1">
    <citation type="submission" date="2022-12" db="EMBL/GenBank/DDBJ databases">
        <authorList>
            <person name="Muema E."/>
        </authorList>
    </citation>
    <scope>NUCLEOTIDE SEQUENCE [LARGE SCALE GENOMIC DNA]</scope>
    <source>
        <strain evidence="6">1330</strain>
    </source>
</reference>
<accession>A0ABU8KEE4</accession>
<dbReference type="RefSeq" id="WP_337094345.1">
    <property type="nucleotide sequence ID" value="NZ_JAPYKO010000012.1"/>
</dbReference>
<dbReference type="InterPro" id="IPR029063">
    <property type="entry name" value="SAM-dependent_MTases_sf"/>
</dbReference>
<keyword evidence="2" id="KW-0808">Transferase</keyword>
<proteinExistence type="predicted"/>
<evidence type="ECO:0000256" key="1">
    <source>
        <dbReference type="ARBA" id="ARBA00022603"/>
    </source>
</evidence>
<dbReference type="Pfam" id="PF13649">
    <property type="entry name" value="Methyltransf_25"/>
    <property type="match status" value="1"/>
</dbReference>
<evidence type="ECO:0000256" key="3">
    <source>
        <dbReference type="ARBA" id="ARBA00022691"/>
    </source>
</evidence>
<evidence type="ECO:0000313" key="6">
    <source>
        <dbReference type="Proteomes" id="UP001366503"/>
    </source>
</evidence>
<keyword evidence="3" id="KW-0949">S-adenosyl-L-methionine</keyword>
<dbReference type="GO" id="GO:0008168">
    <property type="term" value="F:methyltransferase activity"/>
    <property type="evidence" value="ECO:0007669"/>
    <property type="project" value="UniProtKB-KW"/>
</dbReference>
<keyword evidence="1 5" id="KW-0489">Methyltransferase</keyword>
<dbReference type="EMBL" id="JAPYKO010000012">
    <property type="protein sequence ID" value="MEI9404045.1"/>
    <property type="molecule type" value="Genomic_DNA"/>
</dbReference>
<feature type="domain" description="Methyltransferase" evidence="4">
    <location>
        <begin position="24"/>
        <end position="126"/>
    </location>
</feature>
<name>A0ABU8KEE4_9HYPH</name>
<dbReference type="PANTHER" id="PTHR43464">
    <property type="entry name" value="METHYLTRANSFERASE"/>
    <property type="match status" value="1"/>
</dbReference>
<evidence type="ECO:0000259" key="4">
    <source>
        <dbReference type="Pfam" id="PF13649"/>
    </source>
</evidence>
<dbReference type="CDD" id="cd02440">
    <property type="entry name" value="AdoMet_MTases"/>
    <property type="match status" value="1"/>
</dbReference>
<comment type="caution">
    <text evidence="5">The sequence shown here is derived from an EMBL/GenBank/DDBJ whole genome shotgun (WGS) entry which is preliminary data.</text>
</comment>
<dbReference type="Gene3D" id="3.40.50.150">
    <property type="entry name" value="Vaccinia Virus protein VP39"/>
    <property type="match status" value="1"/>
</dbReference>
<keyword evidence="6" id="KW-1185">Reference proteome</keyword>
<dbReference type="Proteomes" id="UP001366503">
    <property type="component" value="Unassembled WGS sequence"/>
</dbReference>
<dbReference type="SUPFAM" id="SSF53335">
    <property type="entry name" value="S-adenosyl-L-methionine-dependent methyltransferases"/>
    <property type="match status" value="1"/>
</dbReference>